<dbReference type="InterPro" id="IPR010994">
    <property type="entry name" value="RuvA_2-like"/>
</dbReference>
<evidence type="ECO:0000256" key="6">
    <source>
        <dbReference type="HAMAP-Rule" id="MF_00203"/>
    </source>
</evidence>
<keyword evidence="6" id="KW-0742">SOS response</keyword>
<comment type="similarity">
    <text evidence="6">Belongs to the UvrC family.</text>
</comment>
<feature type="domain" description="GIY-YIG" evidence="10">
    <location>
        <begin position="21"/>
        <end position="100"/>
    </location>
</feature>
<evidence type="ECO:0000256" key="3">
    <source>
        <dbReference type="ARBA" id="ARBA00022769"/>
    </source>
</evidence>
<dbReference type="InterPro" id="IPR000305">
    <property type="entry name" value="GIY-YIG_endonuc"/>
</dbReference>
<dbReference type="Pfam" id="PF22920">
    <property type="entry name" value="UvrC_RNaseH"/>
    <property type="match status" value="2"/>
</dbReference>
<dbReference type="PROSITE" id="PS50164">
    <property type="entry name" value="GIY_YIG"/>
    <property type="match status" value="1"/>
</dbReference>
<dbReference type="GO" id="GO:0005737">
    <property type="term" value="C:cytoplasm"/>
    <property type="evidence" value="ECO:0007669"/>
    <property type="project" value="UniProtKB-SubCell"/>
</dbReference>
<feature type="domain" description="UVR" evidence="9">
    <location>
        <begin position="221"/>
        <end position="256"/>
    </location>
</feature>
<dbReference type="CDD" id="cd10434">
    <property type="entry name" value="GIY-YIG_UvrC_Cho"/>
    <property type="match status" value="1"/>
</dbReference>
<keyword evidence="3 6" id="KW-0228">DNA excision</keyword>
<evidence type="ECO:0000259" key="9">
    <source>
        <dbReference type="PROSITE" id="PS50151"/>
    </source>
</evidence>
<dbReference type="Pfam" id="PF08459">
    <property type="entry name" value="UvrC_RNaseH_dom"/>
    <property type="match status" value="1"/>
</dbReference>
<dbReference type="InterPro" id="IPR004791">
    <property type="entry name" value="UvrC"/>
</dbReference>
<dbReference type="Pfam" id="PF02151">
    <property type="entry name" value="UVR"/>
    <property type="match status" value="1"/>
</dbReference>
<evidence type="ECO:0000256" key="8">
    <source>
        <dbReference type="SAM" id="MobiDB-lite"/>
    </source>
</evidence>
<dbReference type="InterPro" id="IPR038476">
    <property type="entry name" value="UvrC_RNase_H_dom_sf"/>
</dbReference>
<dbReference type="Gene3D" id="4.10.860.10">
    <property type="entry name" value="UVR domain"/>
    <property type="match status" value="1"/>
</dbReference>
<dbReference type="SUPFAM" id="SSF46600">
    <property type="entry name" value="C-terminal UvrC-binding domain of UvrB"/>
    <property type="match status" value="1"/>
</dbReference>
<accession>A0A6J4JCC5</accession>
<dbReference type="EMBL" id="CADCTC010000181">
    <property type="protein sequence ID" value="CAA9272543.1"/>
    <property type="molecule type" value="Genomic_DNA"/>
</dbReference>
<dbReference type="HAMAP" id="MF_00203">
    <property type="entry name" value="UvrC"/>
    <property type="match status" value="1"/>
</dbReference>
<dbReference type="Pfam" id="PF14520">
    <property type="entry name" value="HHH_5"/>
    <property type="match status" value="1"/>
</dbReference>
<evidence type="ECO:0000256" key="2">
    <source>
        <dbReference type="ARBA" id="ARBA00022763"/>
    </source>
</evidence>
<feature type="compositionally biased region" description="Low complexity" evidence="8">
    <location>
        <begin position="354"/>
        <end position="377"/>
    </location>
</feature>
<dbReference type="InterPro" id="IPR047296">
    <property type="entry name" value="GIY-YIG_UvrC_Cho"/>
</dbReference>
<dbReference type="Pfam" id="PF01541">
    <property type="entry name" value="GIY-YIG"/>
    <property type="match status" value="1"/>
</dbReference>
<dbReference type="Gene3D" id="3.30.420.340">
    <property type="entry name" value="UvrC, RNAse H endonuclease domain"/>
    <property type="match status" value="1"/>
</dbReference>
<feature type="domain" description="UvrC family homology region profile" evidence="11">
    <location>
        <begin position="273"/>
        <end position="595"/>
    </location>
</feature>
<dbReference type="GO" id="GO:0009432">
    <property type="term" value="P:SOS response"/>
    <property type="evidence" value="ECO:0007669"/>
    <property type="project" value="UniProtKB-UniRule"/>
</dbReference>
<dbReference type="GO" id="GO:0006289">
    <property type="term" value="P:nucleotide-excision repair"/>
    <property type="evidence" value="ECO:0007669"/>
    <property type="project" value="UniProtKB-UniRule"/>
</dbReference>
<dbReference type="SUPFAM" id="SSF47781">
    <property type="entry name" value="RuvA domain 2-like"/>
    <property type="match status" value="1"/>
</dbReference>
<evidence type="ECO:0000259" key="11">
    <source>
        <dbReference type="PROSITE" id="PS50165"/>
    </source>
</evidence>
<dbReference type="NCBIfam" id="TIGR00194">
    <property type="entry name" value="uvrC"/>
    <property type="match status" value="1"/>
</dbReference>
<dbReference type="InterPro" id="IPR001943">
    <property type="entry name" value="UVR_dom"/>
</dbReference>
<dbReference type="SUPFAM" id="SSF82771">
    <property type="entry name" value="GIY-YIG endonuclease"/>
    <property type="match status" value="1"/>
</dbReference>
<comment type="function">
    <text evidence="6">The UvrABC repair system catalyzes the recognition and processing of DNA lesions. UvrC both incises the 5' and 3' sides of the lesion. The N-terminal half is responsible for the 3' incision and the C-terminal half is responsible for the 5' incision.</text>
</comment>
<dbReference type="PANTHER" id="PTHR30562">
    <property type="entry name" value="UVRC/OXIDOREDUCTASE"/>
    <property type="match status" value="1"/>
</dbReference>
<proteinExistence type="inferred from homology"/>
<dbReference type="PROSITE" id="PS50151">
    <property type="entry name" value="UVR"/>
    <property type="match status" value="1"/>
</dbReference>
<feature type="region of interest" description="Disordered" evidence="8">
    <location>
        <begin position="505"/>
        <end position="569"/>
    </location>
</feature>
<protein>
    <recommendedName>
        <fullName evidence="6">UvrABC system protein C</fullName>
        <shortName evidence="6">Protein UvrC</shortName>
    </recommendedName>
    <alternativeName>
        <fullName evidence="6">Excinuclease ABC subunit C</fullName>
    </alternativeName>
</protein>
<feature type="region of interest" description="Disordered" evidence="8">
    <location>
        <begin position="352"/>
        <end position="382"/>
    </location>
</feature>
<comment type="subcellular location">
    <subcellularLocation>
        <location evidence="6">Cytoplasm</location>
    </subcellularLocation>
</comment>
<keyword evidence="2 6" id="KW-0227">DNA damage</keyword>
<keyword evidence="4 6" id="KW-0267">Excision nuclease</keyword>
<feature type="coiled-coil region" evidence="7">
    <location>
        <begin position="224"/>
        <end position="263"/>
    </location>
</feature>
<dbReference type="PANTHER" id="PTHR30562:SF1">
    <property type="entry name" value="UVRABC SYSTEM PROTEIN C"/>
    <property type="match status" value="1"/>
</dbReference>
<sequence>MESPCLIPADKLSERLAALPREPGVYLMKDAQGRVIYVGKAGVLRTRVRSYFGSQEDLGPKVRAMVARVADFSYIVTQSEKEALLLENNLLKEHHPRYNVKLRDDKDYLYLKIGRPTTFPRVYTTRARQVASTAGASGAGGDGARYFGPYTNSQSLRETIKHLQRLFQFRTCALDMGKEYKRPCLLFHIKRCSGPCIRAVTPEDYDKGIQELIWFLEGKHDQVVDQLQADMEHAAEELEFERAASLRDRIASAQKAAEQQRVTVLGRGDLDAVAFAQEDGEVAVQVFSVRDDKVVNREEFVLQDAEGAPPAEILAQFLQQFYDRATYIPPSILVPAPVDHADALEEWLTDRRSATGSSTPDGAASAAADGTAGSGAPRSRRVERVRIEVPQRGGKKRLMDMVSQNASEALERMKLKWLQDERKTRGAVRELGEALALPDPPRRIECYDISHIQGTSTVASMVVFEDGRPARQAYRRFRIKAGDQNDDFASMYEVISRRFKRAAAASQPATGAEDEEPAPTAGELQAAARSSTDARRAEQSGEVPDDAGESGLMATEEASDEVAGAPGDRGGWGILPDLVIIDGGKGQLGAALEAMRDVAAPAVPTVGLAKEREELFRPGYSDPLLLPRTSQALYLVQRVRDEAHRFAVTYHQLVRKKRMVGSRLDTVQGIGPKRKKALVRQFGSVSGIKAASDEDLLAVPGITQEILDRLREQL</sequence>
<evidence type="ECO:0000256" key="7">
    <source>
        <dbReference type="SAM" id="Coils"/>
    </source>
</evidence>
<keyword evidence="1 6" id="KW-0963">Cytoplasm</keyword>
<dbReference type="PROSITE" id="PS50165">
    <property type="entry name" value="UVRC"/>
    <property type="match status" value="1"/>
</dbReference>
<evidence type="ECO:0000259" key="10">
    <source>
        <dbReference type="PROSITE" id="PS50164"/>
    </source>
</evidence>
<evidence type="ECO:0000313" key="12">
    <source>
        <dbReference type="EMBL" id="CAA9272543.1"/>
    </source>
</evidence>
<keyword evidence="5 6" id="KW-0234">DNA repair</keyword>
<dbReference type="InterPro" id="IPR050066">
    <property type="entry name" value="UvrABC_protein_C"/>
</dbReference>
<evidence type="ECO:0000256" key="5">
    <source>
        <dbReference type="ARBA" id="ARBA00023204"/>
    </source>
</evidence>
<dbReference type="AlphaFoldDB" id="A0A6J4JCC5"/>
<dbReference type="SMART" id="SM00465">
    <property type="entry name" value="GIYc"/>
    <property type="match status" value="1"/>
</dbReference>
<dbReference type="InterPro" id="IPR035901">
    <property type="entry name" value="GIY-YIG_endonuc_sf"/>
</dbReference>
<organism evidence="12">
    <name type="scientific">uncultured Chloroflexota bacterium</name>
    <dbReference type="NCBI Taxonomy" id="166587"/>
    <lineage>
        <taxon>Bacteria</taxon>
        <taxon>Bacillati</taxon>
        <taxon>Chloroflexota</taxon>
        <taxon>environmental samples</taxon>
    </lineage>
</organism>
<dbReference type="Gene3D" id="1.10.150.20">
    <property type="entry name" value="5' to 3' exonuclease, C-terminal subdomain"/>
    <property type="match status" value="1"/>
</dbReference>
<evidence type="ECO:0000256" key="4">
    <source>
        <dbReference type="ARBA" id="ARBA00022881"/>
    </source>
</evidence>
<dbReference type="InterPro" id="IPR036876">
    <property type="entry name" value="UVR_dom_sf"/>
</dbReference>
<keyword evidence="7" id="KW-0175">Coiled coil</keyword>
<dbReference type="Gene3D" id="3.40.1440.10">
    <property type="entry name" value="GIY-YIG endonuclease"/>
    <property type="match status" value="1"/>
</dbReference>
<dbReference type="NCBIfam" id="NF001824">
    <property type="entry name" value="PRK00558.1-5"/>
    <property type="match status" value="1"/>
</dbReference>
<reference evidence="12" key="1">
    <citation type="submission" date="2020-02" db="EMBL/GenBank/DDBJ databases">
        <authorList>
            <person name="Meier V. D."/>
        </authorList>
    </citation>
    <scope>NUCLEOTIDE SEQUENCE</scope>
    <source>
        <strain evidence="12">AVDCRST_MAG77</strain>
    </source>
</reference>
<dbReference type="GO" id="GO:0009380">
    <property type="term" value="C:excinuclease repair complex"/>
    <property type="evidence" value="ECO:0007669"/>
    <property type="project" value="InterPro"/>
</dbReference>
<name>A0A6J4JCC5_9CHLR</name>
<dbReference type="GO" id="GO:0003677">
    <property type="term" value="F:DNA binding"/>
    <property type="evidence" value="ECO:0007669"/>
    <property type="project" value="UniProtKB-UniRule"/>
</dbReference>
<dbReference type="FunFam" id="3.40.1440.10:FF:000001">
    <property type="entry name" value="UvrABC system protein C"/>
    <property type="match status" value="1"/>
</dbReference>
<dbReference type="GO" id="GO:0009381">
    <property type="term" value="F:excinuclease ABC activity"/>
    <property type="evidence" value="ECO:0007669"/>
    <property type="project" value="UniProtKB-UniRule"/>
</dbReference>
<comment type="subunit">
    <text evidence="6">Interacts with UvrB in an incision complex.</text>
</comment>
<gene>
    <name evidence="6" type="primary">uvrC</name>
    <name evidence="12" type="ORF">AVDCRST_MAG77-3295</name>
</gene>
<evidence type="ECO:0000256" key="1">
    <source>
        <dbReference type="ARBA" id="ARBA00022490"/>
    </source>
</evidence>
<dbReference type="InterPro" id="IPR001162">
    <property type="entry name" value="UvrC_RNase_H_dom"/>
</dbReference>